<feature type="region of interest" description="Disordered" evidence="1">
    <location>
        <begin position="157"/>
        <end position="187"/>
    </location>
</feature>
<keyword evidence="2" id="KW-0472">Membrane</keyword>
<evidence type="ECO:0008006" key="5">
    <source>
        <dbReference type="Google" id="ProtNLM"/>
    </source>
</evidence>
<gene>
    <name evidence="3" type="ORF">H6A01_05880</name>
</gene>
<keyword evidence="2" id="KW-1133">Transmembrane helix</keyword>
<feature type="compositionally biased region" description="Basic and acidic residues" evidence="1">
    <location>
        <begin position="176"/>
        <end position="187"/>
    </location>
</feature>
<feature type="transmembrane region" description="Helical" evidence="2">
    <location>
        <begin position="62"/>
        <end position="82"/>
    </location>
</feature>
<protein>
    <recommendedName>
        <fullName evidence="5">Preprotein translocase subunit SecG</fullName>
    </recommendedName>
</protein>
<feature type="compositionally biased region" description="Polar residues" evidence="1">
    <location>
        <begin position="157"/>
        <end position="173"/>
    </location>
</feature>
<reference evidence="3 4" key="1">
    <citation type="journal article" date="2021" name="Sci. Rep.">
        <title>The distribution of antibiotic resistance genes in chicken gut microbiota commensals.</title>
        <authorList>
            <person name="Juricova H."/>
            <person name="Matiasovicova J."/>
            <person name="Kubasova T."/>
            <person name="Cejkova D."/>
            <person name="Rychlik I."/>
        </authorList>
    </citation>
    <scope>NUCLEOTIDE SEQUENCE [LARGE SCALE GENOMIC DNA]</scope>
    <source>
        <strain evidence="3 4">An537</strain>
    </source>
</reference>
<sequence length="187" mass="20855">MKSTERPIEKRIHTAKSWLDKAERSYADDSSMKGELQLMLAKAELQHLSEKKRSPYMRLSKWTIAVGVCLLIIGGTWTIRFVESETAAESKPPTASTVTEQRSPVVVETPMQKEVEDKGTANDEKAVHSSVEQAVQEKTARNDVVAEPVQPVVVNDSLPQRTERAQTVSTAQIKQAIREGERSLRGK</sequence>
<keyword evidence="2" id="KW-0812">Transmembrane</keyword>
<accession>A0ABS2GHR7</accession>
<dbReference type="EMBL" id="JACJLA010000009">
    <property type="protein sequence ID" value="MBM6912850.1"/>
    <property type="molecule type" value="Genomic_DNA"/>
</dbReference>
<evidence type="ECO:0000256" key="1">
    <source>
        <dbReference type="SAM" id="MobiDB-lite"/>
    </source>
</evidence>
<dbReference type="Proteomes" id="UP000707138">
    <property type="component" value="Unassembled WGS sequence"/>
</dbReference>
<comment type="caution">
    <text evidence="3">The sequence shown here is derived from an EMBL/GenBank/DDBJ whole genome shotgun (WGS) entry which is preliminary data.</text>
</comment>
<evidence type="ECO:0000313" key="4">
    <source>
        <dbReference type="Proteomes" id="UP000707138"/>
    </source>
</evidence>
<evidence type="ECO:0000256" key="2">
    <source>
        <dbReference type="SAM" id="Phobius"/>
    </source>
</evidence>
<evidence type="ECO:0000313" key="3">
    <source>
        <dbReference type="EMBL" id="MBM6912850.1"/>
    </source>
</evidence>
<name>A0ABS2GHR7_9FIRM</name>
<dbReference type="RefSeq" id="WP_205087885.1">
    <property type="nucleotide sequence ID" value="NZ_JACJLA010000009.1"/>
</dbReference>
<keyword evidence="4" id="KW-1185">Reference proteome</keyword>
<organism evidence="3 4">
    <name type="scientific">Veillonella magna</name>
    <dbReference type="NCBI Taxonomy" id="464322"/>
    <lineage>
        <taxon>Bacteria</taxon>
        <taxon>Bacillati</taxon>
        <taxon>Bacillota</taxon>
        <taxon>Negativicutes</taxon>
        <taxon>Veillonellales</taxon>
        <taxon>Veillonellaceae</taxon>
        <taxon>Veillonella</taxon>
    </lineage>
</organism>
<proteinExistence type="predicted"/>